<keyword evidence="3" id="KW-1185">Reference proteome</keyword>
<dbReference type="Gene3D" id="3.30.2270.10">
    <property type="entry name" value="Folate-binding superfamily"/>
    <property type="match status" value="1"/>
</dbReference>
<name>A0A4R7NT62_9GAMM</name>
<protein>
    <submittedName>
        <fullName evidence="2">Heterotetrameric sarcosine oxidase delta subunit</fullName>
    </submittedName>
</protein>
<dbReference type="Proteomes" id="UP000295380">
    <property type="component" value="Unassembled WGS sequence"/>
</dbReference>
<dbReference type="EMBL" id="SOBR01000002">
    <property type="protein sequence ID" value="TDU23620.1"/>
    <property type="molecule type" value="Genomic_DNA"/>
</dbReference>
<gene>
    <name evidence="2" type="ORF">C8E00_102108</name>
</gene>
<accession>A0A4R7NT62</accession>
<dbReference type="NCBIfam" id="TIGR01374">
    <property type="entry name" value="soxD"/>
    <property type="match status" value="1"/>
</dbReference>
<dbReference type="GO" id="GO:0008115">
    <property type="term" value="F:sarcosine oxidase activity"/>
    <property type="evidence" value="ECO:0007669"/>
    <property type="project" value="InterPro"/>
</dbReference>
<dbReference type="OrthoDB" id="7159274at2"/>
<feature type="region of interest" description="Disordered" evidence="1">
    <location>
        <begin position="99"/>
        <end position="136"/>
    </location>
</feature>
<dbReference type="InterPro" id="IPR006279">
    <property type="entry name" value="SoxD"/>
</dbReference>
<comment type="caution">
    <text evidence="2">The sequence shown here is derived from an EMBL/GenBank/DDBJ whole genome shotgun (WGS) entry which is preliminary data.</text>
</comment>
<dbReference type="AlphaFoldDB" id="A0A4R7NT62"/>
<dbReference type="InterPro" id="IPR038561">
    <property type="entry name" value="SoxD_sf"/>
</dbReference>
<feature type="compositionally biased region" description="Basic and acidic residues" evidence="1">
    <location>
        <begin position="99"/>
        <end position="108"/>
    </location>
</feature>
<dbReference type="Pfam" id="PF04267">
    <property type="entry name" value="SoxD"/>
    <property type="match status" value="1"/>
</dbReference>
<evidence type="ECO:0000256" key="1">
    <source>
        <dbReference type="SAM" id="MobiDB-lite"/>
    </source>
</evidence>
<evidence type="ECO:0000313" key="2">
    <source>
        <dbReference type="EMBL" id="TDU23620.1"/>
    </source>
</evidence>
<proteinExistence type="predicted"/>
<evidence type="ECO:0000313" key="3">
    <source>
        <dbReference type="Proteomes" id="UP000295380"/>
    </source>
</evidence>
<sequence>MFHIYCPYCEEHREEEEFHPKGQAHIARPEDPDACSDEAWGDYLFFRDNPRGIHHEMWLHAVGCRKFFNITRHTVSYEILETYKMGEQPTVGAEHLAREEKTAREGKTDSVQVAEGGQQAVGASDAALASVKGAQA</sequence>
<dbReference type="RefSeq" id="WP_133694797.1">
    <property type="nucleotide sequence ID" value="NZ_SOBR01000002.1"/>
</dbReference>
<organism evidence="2 3">
    <name type="scientific">Chromohalobacter marismortui</name>
    <dbReference type="NCBI Taxonomy" id="42055"/>
    <lineage>
        <taxon>Bacteria</taxon>
        <taxon>Pseudomonadati</taxon>
        <taxon>Pseudomonadota</taxon>
        <taxon>Gammaproteobacteria</taxon>
        <taxon>Oceanospirillales</taxon>
        <taxon>Halomonadaceae</taxon>
        <taxon>Chromohalobacter</taxon>
    </lineage>
</organism>
<dbReference type="GO" id="GO:0046653">
    <property type="term" value="P:tetrahydrofolate metabolic process"/>
    <property type="evidence" value="ECO:0007669"/>
    <property type="project" value="InterPro"/>
</dbReference>
<reference evidence="2 3" key="1">
    <citation type="submission" date="2019-03" db="EMBL/GenBank/DDBJ databases">
        <title>Genomic Encyclopedia of Type Strains, Phase IV (KMG-IV): sequencing the most valuable type-strain genomes for metagenomic binning, comparative biology and taxonomic classification.</title>
        <authorList>
            <person name="Goeker M."/>
        </authorList>
    </citation>
    <scope>NUCLEOTIDE SEQUENCE [LARGE SCALE GENOMIC DNA]</scope>
    <source>
        <strain evidence="2 3">DSM 6770</strain>
    </source>
</reference>